<dbReference type="VEuPathDB" id="VectorBase:PHUM498360"/>
<feature type="transmembrane region" description="Helical" evidence="8">
    <location>
        <begin position="700"/>
        <end position="719"/>
    </location>
</feature>
<evidence type="ECO:0000313" key="10">
    <source>
        <dbReference type="EnsemblMetazoa" id="PHUM498360-PA"/>
    </source>
</evidence>
<feature type="transmembrane region" description="Helical" evidence="8">
    <location>
        <begin position="499"/>
        <end position="522"/>
    </location>
</feature>
<dbReference type="eggNOG" id="ENOG502QUXZ">
    <property type="taxonomic scope" value="Eukaryota"/>
</dbReference>
<proteinExistence type="inferred from homology"/>
<evidence type="ECO:0000313" key="11">
    <source>
        <dbReference type="Proteomes" id="UP000009046"/>
    </source>
</evidence>
<dbReference type="KEGG" id="phu:Phum_PHUM498360"/>
<feature type="transmembrane region" description="Helical" evidence="8">
    <location>
        <begin position="459"/>
        <end position="478"/>
    </location>
</feature>
<dbReference type="PANTHER" id="PTHR12185:SF14">
    <property type="entry name" value="CHOLESTEROL UPTAKE PROTEIN 1"/>
    <property type="match status" value="1"/>
</dbReference>
<dbReference type="Pfam" id="PF13965">
    <property type="entry name" value="SID-1_RNA_chan"/>
    <property type="match status" value="1"/>
</dbReference>
<organism>
    <name type="scientific">Pediculus humanus subsp. corporis</name>
    <name type="common">Body louse</name>
    <dbReference type="NCBI Taxonomy" id="121224"/>
    <lineage>
        <taxon>Eukaryota</taxon>
        <taxon>Metazoa</taxon>
        <taxon>Ecdysozoa</taxon>
        <taxon>Arthropoda</taxon>
        <taxon>Hexapoda</taxon>
        <taxon>Insecta</taxon>
        <taxon>Pterygota</taxon>
        <taxon>Neoptera</taxon>
        <taxon>Paraneoptera</taxon>
        <taxon>Psocodea</taxon>
        <taxon>Troctomorpha</taxon>
        <taxon>Phthiraptera</taxon>
        <taxon>Anoplura</taxon>
        <taxon>Pediculidae</taxon>
        <taxon>Pediculus</taxon>
    </lineage>
</organism>
<dbReference type="EMBL" id="AAZO01006041">
    <property type="status" value="NOT_ANNOTATED_CDS"/>
    <property type="molecule type" value="Genomic_DNA"/>
</dbReference>
<evidence type="ECO:0000256" key="7">
    <source>
        <dbReference type="ARBA" id="ARBA00023180"/>
    </source>
</evidence>
<comment type="subcellular location">
    <subcellularLocation>
        <location evidence="1">Membrane</location>
        <topology evidence="1">Multi-pass membrane protein</topology>
    </subcellularLocation>
</comment>
<gene>
    <name evidence="10" type="primary">8236228</name>
    <name evidence="9" type="ORF">Phum_PHUM498360</name>
</gene>
<dbReference type="InParanoid" id="E0VXD3"/>
<feature type="transmembrane region" description="Helical" evidence="8">
    <location>
        <begin position="750"/>
        <end position="769"/>
    </location>
</feature>
<dbReference type="OrthoDB" id="416618at2759"/>
<evidence type="ECO:0000256" key="6">
    <source>
        <dbReference type="ARBA" id="ARBA00023136"/>
    </source>
</evidence>
<comment type="similarity">
    <text evidence="2">Belongs to the SID1 family.</text>
</comment>
<evidence type="ECO:0008006" key="12">
    <source>
        <dbReference type="Google" id="ProtNLM"/>
    </source>
</evidence>
<dbReference type="OMA" id="GLHQTMT"/>
<feature type="transmembrane region" description="Helical" evidence="8">
    <location>
        <begin position="667"/>
        <end position="688"/>
    </location>
</feature>
<dbReference type="GO" id="GO:0005886">
    <property type="term" value="C:plasma membrane"/>
    <property type="evidence" value="ECO:0007669"/>
    <property type="project" value="TreeGrafter"/>
</dbReference>
<sequence>MIICDNFNVVVKELPVGVLKNYTIDNTVEYIIEIKNLSQNIDKVPPRIFLKCNECNGENPLLVVVMQNKGVLSWELPVIIESKEHYSIYKETERTLCPYNIINSSLLNFDYSENNNSVIPIAPVKLTLSTFSLKKLQVELIVNLQYDFLIDLNESKTVNVTPSTPYFYLYEFQSEEVNSILLHVTSDDDTCMIVSIQNVSCPIFDLEENVQYRGHFQTITRQGGLTLTRDAFPNGFYIVLIVTGEDNYCFSKFLGNEYDRTKSVTVQLSKSISSSDYKIAVLLTLLVLSLFCTLMFTVFYYNYNKEKNFIPDDCFIESENEVSASVSNAVLPALSPSSPGPFIVGTDTLSIKTDSSLDETDYDNVSDVEFDKDIFRLKGYMYLCDLARKNQSVLKKKSEMYLWNLLTVAIFYFLPVLQLVITNQYQVNETGEEDLCYYNFLCAHPFLFFSDFNHVFSNIGYLLFGSLFIFITAMKERLYKIKIFSNKKLYRFYGIPQHFGLFYAMGAALIIEGILSACYHICPNHYNFQFDSSFMYVISTLCMIKIYQTRHPDINATAYSTFFSLAGVIFIGMCGVFNNTPTFWILFTILHLSICAYISLQIYYMGRWKLGNISFCQFFKELRLCFYCHWGYFKPLFPSRCLLLIVANGCNWGLAIGRFFYKIENFSSYLLSIFMVNLMLYTLFYIIMKFICKERLLPQSIFYILVSVLGWTFALYFFFSKTTSWRLTPAESRLYNQPCQLLNFYDNHDIWHFISAASMFFSFMVLLTLDDDITYADRSKILVF</sequence>
<reference evidence="9" key="2">
    <citation type="submission" date="2007-04" db="EMBL/GenBank/DDBJ databases">
        <title>The genome of the human body louse.</title>
        <authorList>
            <consortium name="The Human Body Louse Genome Consortium"/>
            <person name="Kirkness E."/>
            <person name="Walenz B."/>
            <person name="Hass B."/>
            <person name="Bruggner R."/>
            <person name="Strausberg R."/>
        </authorList>
    </citation>
    <scope>NUCLEOTIDE SEQUENCE</scope>
    <source>
        <strain evidence="9">USDA</strain>
    </source>
</reference>
<evidence type="ECO:0000256" key="5">
    <source>
        <dbReference type="ARBA" id="ARBA00022989"/>
    </source>
</evidence>
<dbReference type="GO" id="GO:0051033">
    <property type="term" value="F:RNA transmembrane transporter activity"/>
    <property type="evidence" value="ECO:0007669"/>
    <property type="project" value="TreeGrafter"/>
</dbReference>
<feature type="transmembrane region" description="Helical" evidence="8">
    <location>
        <begin position="584"/>
        <end position="604"/>
    </location>
</feature>
<dbReference type="GeneID" id="8236228"/>
<dbReference type="EMBL" id="DS235830">
    <property type="protein sequence ID" value="EEB18039.1"/>
    <property type="molecule type" value="Genomic_DNA"/>
</dbReference>
<accession>E0VXD3</accession>
<dbReference type="STRING" id="121224.E0VXD3"/>
<evidence type="ECO:0000256" key="3">
    <source>
        <dbReference type="ARBA" id="ARBA00022692"/>
    </source>
</evidence>
<keyword evidence="7" id="KW-0325">Glycoprotein</keyword>
<name>E0VXD3_PEDHC</name>
<dbReference type="InterPro" id="IPR025958">
    <property type="entry name" value="SID1_TM_fam"/>
</dbReference>
<feature type="transmembrane region" description="Helical" evidence="8">
    <location>
        <begin position="559"/>
        <end position="578"/>
    </location>
</feature>
<evidence type="ECO:0000313" key="9">
    <source>
        <dbReference type="EMBL" id="EEB18039.1"/>
    </source>
</evidence>
<evidence type="ECO:0000256" key="2">
    <source>
        <dbReference type="ARBA" id="ARBA00006618"/>
    </source>
</evidence>
<feature type="transmembrane region" description="Helical" evidence="8">
    <location>
        <begin position="401"/>
        <end position="421"/>
    </location>
</feature>
<keyword evidence="4" id="KW-0732">Signal</keyword>
<feature type="transmembrane region" description="Helical" evidence="8">
    <location>
        <begin position="279"/>
        <end position="301"/>
    </location>
</feature>
<keyword evidence="5 8" id="KW-1133">Transmembrane helix</keyword>
<reference evidence="10" key="3">
    <citation type="submission" date="2021-02" db="UniProtKB">
        <authorList>
            <consortium name="EnsemblMetazoa"/>
        </authorList>
    </citation>
    <scope>IDENTIFICATION</scope>
    <source>
        <strain evidence="10">USDA</strain>
    </source>
</reference>
<keyword evidence="11" id="KW-1185">Reference proteome</keyword>
<evidence type="ECO:0000256" key="1">
    <source>
        <dbReference type="ARBA" id="ARBA00004141"/>
    </source>
</evidence>
<evidence type="ECO:0000256" key="8">
    <source>
        <dbReference type="SAM" id="Phobius"/>
    </source>
</evidence>
<keyword evidence="6 8" id="KW-0472">Membrane</keyword>
<dbReference type="GO" id="GO:0003725">
    <property type="term" value="F:double-stranded RNA binding"/>
    <property type="evidence" value="ECO:0007669"/>
    <property type="project" value="TreeGrafter"/>
</dbReference>
<dbReference type="GO" id="GO:0005764">
    <property type="term" value="C:lysosome"/>
    <property type="evidence" value="ECO:0007669"/>
    <property type="project" value="TreeGrafter"/>
</dbReference>
<keyword evidence="3 8" id="KW-0812">Transmembrane</keyword>
<dbReference type="RefSeq" id="XP_002430777.1">
    <property type="nucleotide sequence ID" value="XM_002430732.1"/>
</dbReference>
<dbReference type="HOGENOM" id="CLU_357018_0_0_1"/>
<dbReference type="EnsemblMetazoa" id="PHUM498360-RA">
    <property type="protein sequence ID" value="PHUM498360-PA"/>
    <property type="gene ID" value="PHUM498360"/>
</dbReference>
<dbReference type="Proteomes" id="UP000009046">
    <property type="component" value="Unassembled WGS sequence"/>
</dbReference>
<reference evidence="9" key="1">
    <citation type="submission" date="2007-04" db="EMBL/GenBank/DDBJ databases">
        <title>Annotation of Pediculus humanus corporis strain USDA.</title>
        <authorList>
            <person name="Kirkness E."/>
            <person name="Hannick L."/>
            <person name="Hass B."/>
            <person name="Bruggner R."/>
            <person name="Lawson D."/>
            <person name="Bidwell S."/>
            <person name="Joardar V."/>
            <person name="Caler E."/>
            <person name="Walenz B."/>
            <person name="Inman J."/>
            <person name="Schobel S."/>
            <person name="Galinsky K."/>
            <person name="Amedeo P."/>
            <person name="Strausberg R."/>
        </authorList>
    </citation>
    <scope>NUCLEOTIDE SEQUENCE</scope>
    <source>
        <strain evidence="9">USDA</strain>
    </source>
</reference>
<dbReference type="PANTHER" id="PTHR12185">
    <property type="entry name" value="SID1 TRANSMEMBRANE FAMILY MEMEBER"/>
    <property type="match status" value="1"/>
</dbReference>
<protein>
    <recommendedName>
        <fullName evidence="12">SID1 transmembrane family member 1</fullName>
    </recommendedName>
</protein>
<evidence type="ECO:0000256" key="4">
    <source>
        <dbReference type="ARBA" id="ARBA00022729"/>
    </source>
</evidence>
<dbReference type="CTD" id="8236228"/>
<dbReference type="AlphaFoldDB" id="E0VXD3"/>